<name>A0A7C9VUS6_9PSEU</name>
<evidence type="ECO:0000313" key="1">
    <source>
        <dbReference type="EMBL" id="NGY65094.1"/>
    </source>
</evidence>
<sequence>METTAEDTPSRTAKERHEKRIERLRDLVESGVVETARKKRKLLWQPDPKTEAVPWIAVRSALFKITEDHPVRTRIQQVSSSKSAAVQVLLLALFELQVSPPRPKGWNTRLPIRYSDNPLIPSWVDFTALPTVDSTKTTTHARIPRANRERQIKRALDRLAASGRVELKPKGVHGRYENFGVLDEGTNQGPGNGTTYYAPPNLGTGKNRRLVVTIPVEFFLNGWIDALSDNEIITYLALRQTAQAYPGRHDNEGIYLTQAKRTEDFNLDRGFEAHRMLARYGLINTIRDFRRSANGTMSGFEESGPGQIDRFTLNDSALAQPAFSRVMKSLQQFANGFDSDLAGLTESIELFTTAMADTQD</sequence>
<protein>
    <submittedName>
        <fullName evidence="1">Uncharacterized protein</fullName>
    </submittedName>
</protein>
<dbReference type="EMBL" id="JAAMPJ010000014">
    <property type="protein sequence ID" value="NGY65094.1"/>
    <property type="molecule type" value="Genomic_DNA"/>
</dbReference>
<evidence type="ECO:0000313" key="2">
    <source>
        <dbReference type="Proteomes" id="UP000481360"/>
    </source>
</evidence>
<dbReference type="AlphaFoldDB" id="A0A7C9VUS6"/>
<reference evidence="1 2" key="1">
    <citation type="submission" date="2020-03" db="EMBL/GenBank/DDBJ databases">
        <title>Isolation and identification of active actinomycetes.</title>
        <authorList>
            <person name="Sun X."/>
        </authorList>
    </citation>
    <scope>NUCLEOTIDE SEQUENCE [LARGE SCALE GENOMIC DNA]</scope>
    <source>
        <strain evidence="1 2">NEAU-D13</strain>
    </source>
</reference>
<organism evidence="1 2">
    <name type="scientific">Lentzea alba</name>
    <dbReference type="NCBI Taxonomy" id="2714351"/>
    <lineage>
        <taxon>Bacteria</taxon>
        <taxon>Bacillati</taxon>
        <taxon>Actinomycetota</taxon>
        <taxon>Actinomycetes</taxon>
        <taxon>Pseudonocardiales</taxon>
        <taxon>Pseudonocardiaceae</taxon>
        <taxon>Lentzea</taxon>
    </lineage>
</organism>
<keyword evidence="2" id="KW-1185">Reference proteome</keyword>
<dbReference type="Proteomes" id="UP000481360">
    <property type="component" value="Unassembled WGS sequence"/>
</dbReference>
<dbReference type="RefSeq" id="WP_207312326.1">
    <property type="nucleotide sequence ID" value="NZ_JAAMPJ010000014.1"/>
</dbReference>
<proteinExistence type="predicted"/>
<accession>A0A7C9VUS6</accession>
<comment type="caution">
    <text evidence="1">The sequence shown here is derived from an EMBL/GenBank/DDBJ whole genome shotgun (WGS) entry which is preliminary data.</text>
</comment>
<gene>
    <name evidence="1" type="ORF">G7043_39900</name>
</gene>